<dbReference type="InterPro" id="IPR013162">
    <property type="entry name" value="CD80_C2-set"/>
</dbReference>
<dbReference type="InterPro" id="IPR013783">
    <property type="entry name" value="Ig-like_fold"/>
</dbReference>
<sequence>MPVLTGLKSKYGVGEILEGNCISGGSRPAANLTWFLNGEKMTERHMASVTSSFLCHE</sequence>
<keyword evidence="4" id="KW-1185">Reference proteome</keyword>
<name>A0ABR1BC47_POLSC</name>
<accession>A0ABR1BC47</accession>
<dbReference type="PANTHER" id="PTHR21261">
    <property type="entry name" value="BEAT PROTEIN"/>
    <property type="match status" value="1"/>
</dbReference>
<evidence type="ECO:0000313" key="4">
    <source>
        <dbReference type="Proteomes" id="UP001359485"/>
    </source>
</evidence>
<dbReference type="Pfam" id="PF08205">
    <property type="entry name" value="C2-set_2"/>
    <property type="match status" value="1"/>
</dbReference>
<protein>
    <recommendedName>
        <fullName evidence="2">Ig-like domain-containing protein</fullName>
    </recommendedName>
</protein>
<dbReference type="Proteomes" id="UP001359485">
    <property type="component" value="Unassembled WGS sequence"/>
</dbReference>
<evidence type="ECO:0000259" key="2">
    <source>
        <dbReference type="PROSITE" id="PS50835"/>
    </source>
</evidence>
<dbReference type="Gene3D" id="2.60.40.10">
    <property type="entry name" value="Immunoglobulins"/>
    <property type="match status" value="1"/>
</dbReference>
<dbReference type="PANTHER" id="PTHR21261:SF15">
    <property type="entry name" value="BEATEN PATH IIIA, ISOFORM D-RELATED"/>
    <property type="match status" value="1"/>
</dbReference>
<dbReference type="EMBL" id="JAWJWF010000001">
    <property type="protein sequence ID" value="KAK6640270.1"/>
    <property type="molecule type" value="Genomic_DNA"/>
</dbReference>
<feature type="domain" description="Ig-like" evidence="2">
    <location>
        <begin position="2"/>
        <end position="57"/>
    </location>
</feature>
<reference evidence="3 4" key="1">
    <citation type="submission" date="2023-09" db="EMBL/GenBank/DDBJ databases">
        <title>Genomes of two closely related lineages of the louse Polyplax serrata with different host specificities.</title>
        <authorList>
            <person name="Martinu J."/>
            <person name="Tarabai H."/>
            <person name="Stefka J."/>
            <person name="Hypsa V."/>
        </authorList>
    </citation>
    <scope>NUCLEOTIDE SEQUENCE [LARGE SCALE GENOMIC DNA]</scope>
    <source>
        <strain evidence="3">98ZLc_SE</strain>
    </source>
</reference>
<proteinExistence type="predicted"/>
<dbReference type="PROSITE" id="PS50835">
    <property type="entry name" value="IG_LIKE"/>
    <property type="match status" value="1"/>
</dbReference>
<evidence type="ECO:0000313" key="3">
    <source>
        <dbReference type="EMBL" id="KAK6640270.1"/>
    </source>
</evidence>
<organism evidence="3 4">
    <name type="scientific">Polyplax serrata</name>
    <name type="common">Common mouse louse</name>
    <dbReference type="NCBI Taxonomy" id="468196"/>
    <lineage>
        <taxon>Eukaryota</taxon>
        <taxon>Metazoa</taxon>
        <taxon>Ecdysozoa</taxon>
        <taxon>Arthropoda</taxon>
        <taxon>Hexapoda</taxon>
        <taxon>Insecta</taxon>
        <taxon>Pterygota</taxon>
        <taxon>Neoptera</taxon>
        <taxon>Paraneoptera</taxon>
        <taxon>Psocodea</taxon>
        <taxon>Troctomorpha</taxon>
        <taxon>Phthiraptera</taxon>
        <taxon>Anoplura</taxon>
        <taxon>Polyplacidae</taxon>
        <taxon>Polyplax</taxon>
    </lineage>
</organism>
<keyword evidence="1" id="KW-1015">Disulfide bond</keyword>
<evidence type="ECO:0000256" key="1">
    <source>
        <dbReference type="ARBA" id="ARBA00023157"/>
    </source>
</evidence>
<dbReference type="InterPro" id="IPR007110">
    <property type="entry name" value="Ig-like_dom"/>
</dbReference>
<gene>
    <name evidence="3" type="ORF">RUM44_011956</name>
</gene>
<comment type="caution">
    <text evidence="3">The sequence shown here is derived from an EMBL/GenBank/DDBJ whole genome shotgun (WGS) entry which is preliminary data.</text>
</comment>